<keyword evidence="7" id="KW-1185">Reference proteome</keyword>
<dbReference type="InterPro" id="IPR050693">
    <property type="entry name" value="Hsp70_NEF-Inhibitors"/>
</dbReference>
<dbReference type="SUPFAM" id="SSF48371">
    <property type="entry name" value="ARM repeat"/>
    <property type="match status" value="1"/>
</dbReference>
<gene>
    <name evidence="6" type="ORF">WHR41_06913</name>
</gene>
<dbReference type="InterPro" id="IPR013918">
    <property type="entry name" value="Nucleotide_exch_fac_Fes1"/>
</dbReference>
<dbReference type="GO" id="GO:0005783">
    <property type="term" value="C:endoplasmic reticulum"/>
    <property type="evidence" value="ECO:0007669"/>
    <property type="project" value="TreeGrafter"/>
</dbReference>
<evidence type="ECO:0000259" key="5">
    <source>
        <dbReference type="Pfam" id="PF08609"/>
    </source>
</evidence>
<evidence type="ECO:0000313" key="6">
    <source>
        <dbReference type="EMBL" id="KAL1584663.1"/>
    </source>
</evidence>
<accession>A0AB34KHV0</accession>
<evidence type="ECO:0000313" key="7">
    <source>
        <dbReference type="Proteomes" id="UP000803884"/>
    </source>
</evidence>
<comment type="similarity">
    <text evidence="1">Belongs to the FES1 family.</text>
</comment>
<comment type="function">
    <text evidence="3">Functions as a nucleotide exchange factor (NEF) for Hsp70 chaperones which accelerates the release of ADP. Required for fully efficient Hsp70-mediated folding of proteins.</text>
</comment>
<dbReference type="PANTHER" id="PTHR19316:SF18">
    <property type="entry name" value="HSP70-BINDING PROTEIN 1"/>
    <property type="match status" value="1"/>
</dbReference>
<dbReference type="Gene3D" id="1.25.10.10">
    <property type="entry name" value="Leucine-rich Repeat Variant"/>
    <property type="match status" value="1"/>
</dbReference>
<reference evidence="6 7" key="1">
    <citation type="journal article" date="2020" name="Microbiol. Resour. Announc.">
        <title>Draft Genome Sequence of a Cladosporium Species Isolated from the Mesophotic Ascidian Didemnum maculosum.</title>
        <authorList>
            <person name="Gioti A."/>
            <person name="Siaperas R."/>
            <person name="Nikolaivits E."/>
            <person name="Le Goff G."/>
            <person name="Ouazzani J."/>
            <person name="Kotoulas G."/>
            <person name="Topakas E."/>
        </authorList>
    </citation>
    <scope>NUCLEOTIDE SEQUENCE [LARGE SCALE GENOMIC DNA]</scope>
    <source>
        <strain evidence="6 7">TM138-S3</strain>
    </source>
</reference>
<evidence type="ECO:0000256" key="3">
    <source>
        <dbReference type="ARBA" id="ARBA00024912"/>
    </source>
</evidence>
<feature type="region of interest" description="Disordered" evidence="4">
    <location>
        <begin position="14"/>
        <end position="37"/>
    </location>
</feature>
<proteinExistence type="inferred from homology"/>
<dbReference type="GeneID" id="96008356"/>
<sequence length="217" mass="23697">MNDPGLNQLLQWSIQNTDASRTDPTTTQTDAIRDPNKGLNPELLAQLMGAPSEAELMKQAMSAIVAPLDQVDLENKLVAFDNFEQLIEGIDNANNMQPLGLWIPLVEQLDNENAEMRAWAAACLSTAVQNNVACQERCLAINAIPKLVKIVLDDEALATRKKAASALSSEVRNYQPGADELVKHVPEDLWSKGKVDAGNMDAVDELIQVIRAKANRA</sequence>
<evidence type="ECO:0000256" key="1">
    <source>
        <dbReference type="ARBA" id="ARBA00011045"/>
    </source>
</evidence>
<dbReference type="GO" id="GO:0000774">
    <property type="term" value="F:adenyl-nucleotide exchange factor activity"/>
    <property type="evidence" value="ECO:0007669"/>
    <property type="project" value="TreeGrafter"/>
</dbReference>
<dbReference type="RefSeq" id="XP_069227769.1">
    <property type="nucleotide sequence ID" value="XM_069375518.1"/>
</dbReference>
<dbReference type="Proteomes" id="UP000803884">
    <property type="component" value="Unassembled WGS sequence"/>
</dbReference>
<name>A0AB34KHV0_9PEZI</name>
<keyword evidence="2" id="KW-0677">Repeat</keyword>
<dbReference type="Pfam" id="PF08609">
    <property type="entry name" value="Fes1"/>
    <property type="match status" value="1"/>
</dbReference>
<organism evidence="6 7">
    <name type="scientific">Cladosporium halotolerans</name>
    <dbReference type="NCBI Taxonomy" id="1052096"/>
    <lineage>
        <taxon>Eukaryota</taxon>
        <taxon>Fungi</taxon>
        <taxon>Dikarya</taxon>
        <taxon>Ascomycota</taxon>
        <taxon>Pezizomycotina</taxon>
        <taxon>Dothideomycetes</taxon>
        <taxon>Dothideomycetidae</taxon>
        <taxon>Cladosporiales</taxon>
        <taxon>Cladosporiaceae</taxon>
        <taxon>Cladosporium</taxon>
    </lineage>
</organism>
<dbReference type="PANTHER" id="PTHR19316">
    <property type="entry name" value="PROTEIN FOLDING REGULATOR"/>
    <property type="match status" value="1"/>
</dbReference>
<dbReference type="InterPro" id="IPR011989">
    <property type="entry name" value="ARM-like"/>
</dbReference>
<evidence type="ECO:0000256" key="4">
    <source>
        <dbReference type="SAM" id="MobiDB-lite"/>
    </source>
</evidence>
<protein>
    <recommendedName>
        <fullName evidence="5">Nucleotide exchange factor Fes1 domain-containing protein</fullName>
    </recommendedName>
</protein>
<feature type="compositionally biased region" description="Polar residues" evidence="4">
    <location>
        <begin position="14"/>
        <end position="30"/>
    </location>
</feature>
<evidence type="ECO:0000256" key="2">
    <source>
        <dbReference type="ARBA" id="ARBA00022737"/>
    </source>
</evidence>
<dbReference type="InterPro" id="IPR016024">
    <property type="entry name" value="ARM-type_fold"/>
</dbReference>
<feature type="domain" description="Nucleotide exchange factor Fes1" evidence="5">
    <location>
        <begin position="6"/>
        <end position="96"/>
    </location>
</feature>
<dbReference type="AlphaFoldDB" id="A0AB34KHV0"/>
<comment type="caution">
    <text evidence="6">The sequence shown here is derived from an EMBL/GenBank/DDBJ whole genome shotgun (WGS) entry which is preliminary data.</text>
</comment>
<dbReference type="EMBL" id="JAAQHG020000024">
    <property type="protein sequence ID" value="KAL1584663.1"/>
    <property type="molecule type" value="Genomic_DNA"/>
</dbReference>